<reference evidence="2" key="1">
    <citation type="submission" date="2016-02" db="EMBL/GenBank/DDBJ databases">
        <title>Genomic sequence of a clinical Staphylococcus hominis isolate.</title>
        <authorList>
            <person name="McClure J.M."/>
            <person name="Zhang K."/>
        </authorList>
    </citation>
    <scope>NUCLEOTIDE SEQUENCE</scope>
    <source>
        <strain evidence="2">C34847</strain>
    </source>
</reference>
<dbReference type="InterPro" id="IPR000182">
    <property type="entry name" value="GNAT_dom"/>
</dbReference>
<dbReference type="Pfam" id="PF00583">
    <property type="entry name" value="Acetyltransf_1"/>
    <property type="match status" value="1"/>
</dbReference>
<dbReference type="EMBL" id="JAGHKT020000002">
    <property type="protein sequence ID" value="MCM5671541.1"/>
    <property type="molecule type" value="Genomic_DNA"/>
</dbReference>
<keyword evidence="2" id="KW-0808">Transferase</keyword>
<evidence type="ECO:0000259" key="1">
    <source>
        <dbReference type="PROSITE" id="PS51186"/>
    </source>
</evidence>
<gene>
    <name evidence="2" type="ORF">AZE34_08020</name>
    <name evidence="3" type="ORF">J7T32_002005</name>
</gene>
<feature type="domain" description="N-acetyltransferase" evidence="1">
    <location>
        <begin position="116"/>
        <end position="254"/>
    </location>
</feature>
<dbReference type="EC" id="2.3.1.-" evidence="3"/>
<evidence type="ECO:0000313" key="2">
    <source>
        <dbReference type="EMBL" id="AVI06714.1"/>
    </source>
</evidence>
<organism evidence="2">
    <name type="scientific">Staphylococcus hominis</name>
    <dbReference type="NCBI Taxonomy" id="1290"/>
    <lineage>
        <taxon>Bacteria</taxon>
        <taxon>Bacillati</taxon>
        <taxon>Bacillota</taxon>
        <taxon>Bacilli</taxon>
        <taxon>Bacillales</taxon>
        <taxon>Staphylococcaceae</taxon>
        <taxon>Staphylococcus</taxon>
    </lineage>
</organism>
<evidence type="ECO:0000313" key="3">
    <source>
        <dbReference type="EMBL" id="MCM5671541.1"/>
    </source>
</evidence>
<dbReference type="InterPro" id="IPR016181">
    <property type="entry name" value="Acyl_CoA_acyltransferase"/>
</dbReference>
<name>A0A3S7GW46_STAHO</name>
<dbReference type="Pfam" id="PF18467">
    <property type="entry name" value="DUF5613"/>
    <property type="match status" value="1"/>
</dbReference>
<proteinExistence type="predicted"/>
<keyword evidence="3" id="KW-0012">Acyltransferase</keyword>
<dbReference type="InterPro" id="IPR040549">
    <property type="entry name" value="DUF5613"/>
</dbReference>
<dbReference type="AlphaFoldDB" id="A0A3S7GW46"/>
<dbReference type="PROSITE" id="PS51186">
    <property type="entry name" value="GNAT"/>
    <property type="match status" value="1"/>
</dbReference>
<reference evidence="3 4" key="2">
    <citation type="submission" date="2022-06" db="EMBL/GenBank/DDBJ databases">
        <title>Staphylococcus hominis ShoR14 genome sequence.</title>
        <authorList>
            <person name="Yeo C.C."/>
            <person name="Chew C.H."/>
            <person name="Che Hamzah A.M."/>
            <person name="Al-Trad E.I."/>
        </authorList>
    </citation>
    <scope>NUCLEOTIDE SEQUENCE [LARGE SCALE GENOMIC DNA]</scope>
    <source>
        <strain evidence="3 4">ShoR14</strain>
    </source>
</reference>
<dbReference type="EMBL" id="CP014567">
    <property type="protein sequence ID" value="AVI06714.1"/>
    <property type="molecule type" value="Genomic_DNA"/>
</dbReference>
<dbReference type="SUPFAM" id="SSF55729">
    <property type="entry name" value="Acyl-CoA N-acyltransferases (Nat)"/>
    <property type="match status" value="1"/>
</dbReference>
<keyword evidence="4" id="KW-1185">Reference proteome</keyword>
<dbReference type="RefSeq" id="WP_017174873.1">
    <property type="nucleotide sequence ID" value="NZ_CABMJU010000060.1"/>
</dbReference>
<dbReference type="Gene3D" id="3.40.630.30">
    <property type="match status" value="1"/>
</dbReference>
<accession>A0A3S7GW46</accession>
<dbReference type="GO" id="GO:0016747">
    <property type="term" value="F:acyltransferase activity, transferring groups other than amino-acyl groups"/>
    <property type="evidence" value="ECO:0007669"/>
    <property type="project" value="InterPro"/>
</dbReference>
<sequence>MTHITMKQIKENGKIYLENELNIIYLTPSDPITYHMNKWQYKTLPSINQWYADMEKQRILHKKQHSSHLSFTFPENQLLHSTWLEAIRNEGFQLKLLELYAIDSATLKQFESNIQVDIEPVTSFNMEDYLSVYNEFSKPYGEAFVKESEERTREAILNQIDDVTRIVAYYLHKPVGILDVIVTDETVEIDGFGVLEDYRHKGIGTTMQSYVGHLAGSRPVILVADGDDTAKDMYIKQGYIFQSFQYQIVKEDAI</sequence>
<dbReference type="CDD" id="cd04301">
    <property type="entry name" value="NAT_SF"/>
    <property type="match status" value="1"/>
</dbReference>
<dbReference type="Proteomes" id="UP000665944">
    <property type="component" value="Unassembled WGS sequence"/>
</dbReference>
<protein>
    <submittedName>
        <fullName evidence="2 3">Acetyltransferase</fullName>
        <ecNumber evidence="3">2.3.1.-</ecNumber>
    </submittedName>
</protein>
<evidence type="ECO:0000313" key="4">
    <source>
        <dbReference type="Proteomes" id="UP000665944"/>
    </source>
</evidence>